<dbReference type="EMBL" id="CH902617">
    <property type="protein sequence ID" value="EDV43761.2"/>
    <property type="molecule type" value="Genomic_DNA"/>
</dbReference>
<evidence type="ECO:0000259" key="2">
    <source>
        <dbReference type="Pfam" id="PF00042"/>
    </source>
</evidence>
<dbReference type="GO" id="GO:0005344">
    <property type="term" value="F:oxygen carrier activity"/>
    <property type="evidence" value="ECO:0007669"/>
    <property type="project" value="UniProtKB-KW"/>
</dbReference>
<reference evidence="3 4" key="1">
    <citation type="journal article" date="2007" name="Nature">
        <title>Evolution of genes and genomes on the Drosophila phylogeny.</title>
        <authorList>
            <consortium name="Drosophila 12 Genomes Consortium"/>
            <person name="Clark A.G."/>
            <person name="Eisen M.B."/>
            <person name="Smith D.R."/>
            <person name="Bergman C.M."/>
            <person name="Oliver B."/>
            <person name="Markow T.A."/>
            <person name="Kaufman T.C."/>
            <person name="Kellis M."/>
            <person name="Gelbart W."/>
            <person name="Iyer V.N."/>
            <person name="Pollard D.A."/>
            <person name="Sackton T.B."/>
            <person name="Larracuente A.M."/>
            <person name="Singh N.D."/>
            <person name="Abad J.P."/>
            <person name="Abt D.N."/>
            <person name="Adryan B."/>
            <person name="Aguade M."/>
            <person name="Akashi H."/>
            <person name="Anderson W.W."/>
            <person name="Aquadro C.F."/>
            <person name="Ardell D.H."/>
            <person name="Arguello R."/>
            <person name="Artieri C.G."/>
            <person name="Barbash D.A."/>
            <person name="Barker D."/>
            <person name="Barsanti P."/>
            <person name="Batterham P."/>
            <person name="Batzoglou S."/>
            <person name="Begun D."/>
            <person name="Bhutkar A."/>
            <person name="Blanco E."/>
            <person name="Bosak S.A."/>
            <person name="Bradley R.K."/>
            <person name="Brand A.D."/>
            <person name="Brent M.R."/>
            <person name="Brooks A.N."/>
            <person name="Brown R.H."/>
            <person name="Butlin R.K."/>
            <person name="Caggese C."/>
            <person name="Calvi B.R."/>
            <person name="Bernardo de Carvalho A."/>
            <person name="Caspi A."/>
            <person name="Castrezana S."/>
            <person name="Celniker S.E."/>
            <person name="Chang J.L."/>
            <person name="Chapple C."/>
            <person name="Chatterji S."/>
            <person name="Chinwalla A."/>
            <person name="Civetta A."/>
            <person name="Clifton S.W."/>
            <person name="Comeron J.M."/>
            <person name="Costello J.C."/>
            <person name="Coyne J.A."/>
            <person name="Daub J."/>
            <person name="David R.G."/>
            <person name="Delcher A.L."/>
            <person name="Delehaunty K."/>
            <person name="Do C.B."/>
            <person name="Ebling H."/>
            <person name="Edwards K."/>
            <person name="Eickbush T."/>
            <person name="Evans J.D."/>
            <person name="Filipski A."/>
            <person name="Findeiss S."/>
            <person name="Freyhult E."/>
            <person name="Fulton L."/>
            <person name="Fulton R."/>
            <person name="Garcia A.C."/>
            <person name="Gardiner A."/>
            <person name="Garfield D.A."/>
            <person name="Garvin B.E."/>
            <person name="Gibson G."/>
            <person name="Gilbert D."/>
            <person name="Gnerre S."/>
            <person name="Godfrey J."/>
            <person name="Good R."/>
            <person name="Gotea V."/>
            <person name="Gravely B."/>
            <person name="Greenberg A.J."/>
            <person name="Griffiths-Jones S."/>
            <person name="Gross S."/>
            <person name="Guigo R."/>
            <person name="Gustafson E.A."/>
            <person name="Haerty W."/>
            <person name="Hahn M.W."/>
            <person name="Halligan D.L."/>
            <person name="Halpern A.L."/>
            <person name="Halter G.M."/>
            <person name="Han M.V."/>
            <person name="Heger A."/>
            <person name="Hillier L."/>
            <person name="Hinrichs A.S."/>
            <person name="Holmes I."/>
            <person name="Hoskins R.A."/>
            <person name="Hubisz M.J."/>
            <person name="Hultmark D."/>
            <person name="Huntley M.A."/>
            <person name="Jaffe D.B."/>
            <person name="Jagadeeshan S."/>
            <person name="Jeck W.R."/>
            <person name="Johnson J."/>
            <person name="Jones C.D."/>
            <person name="Jordan W.C."/>
            <person name="Karpen G.H."/>
            <person name="Kataoka E."/>
            <person name="Keightley P.D."/>
            <person name="Kheradpour P."/>
            <person name="Kirkness E.F."/>
            <person name="Koerich L.B."/>
            <person name="Kristiansen K."/>
            <person name="Kudrna D."/>
            <person name="Kulathinal R.J."/>
            <person name="Kumar S."/>
            <person name="Kwok R."/>
            <person name="Lander E."/>
            <person name="Langley C.H."/>
            <person name="Lapoint R."/>
            <person name="Lazzaro B.P."/>
            <person name="Lee S.J."/>
            <person name="Levesque L."/>
            <person name="Li R."/>
            <person name="Lin C.F."/>
            <person name="Lin M.F."/>
            <person name="Lindblad-Toh K."/>
            <person name="Llopart A."/>
            <person name="Long M."/>
            <person name="Low L."/>
            <person name="Lozovsky E."/>
            <person name="Lu J."/>
            <person name="Luo M."/>
            <person name="Machado C.A."/>
            <person name="Makalowski W."/>
            <person name="Marzo M."/>
            <person name="Matsuda M."/>
            <person name="Matzkin L."/>
            <person name="McAllister B."/>
            <person name="McBride C.S."/>
            <person name="McKernan B."/>
            <person name="McKernan K."/>
            <person name="Mendez-Lago M."/>
            <person name="Minx P."/>
            <person name="Mollenhauer M.U."/>
            <person name="Montooth K."/>
            <person name="Mount S.M."/>
            <person name="Mu X."/>
            <person name="Myers E."/>
            <person name="Negre B."/>
            <person name="Newfeld S."/>
            <person name="Nielsen R."/>
            <person name="Noor M.A."/>
            <person name="O'Grady P."/>
            <person name="Pachter L."/>
            <person name="Papaceit M."/>
            <person name="Parisi M.J."/>
            <person name="Parisi M."/>
            <person name="Parts L."/>
            <person name="Pedersen J.S."/>
            <person name="Pesole G."/>
            <person name="Phillippy A.M."/>
            <person name="Ponting C.P."/>
            <person name="Pop M."/>
            <person name="Porcelli D."/>
            <person name="Powell J.R."/>
            <person name="Prohaska S."/>
            <person name="Pruitt K."/>
            <person name="Puig M."/>
            <person name="Quesneville H."/>
            <person name="Ram K.R."/>
            <person name="Rand D."/>
            <person name="Rasmussen M.D."/>
            <person name="Reed L.K."/>
            <person name="Reenan R."/>
            <person name="Reily A."/>
            <person name="Remington K.A."/>
            <person name="Rieger T.T."/>
            <person name="Ritchie M.G."/>
            <person name="Robin C."/>
            <person name="Rogers Y.H."/>
            <person name="Rohde C."/>
            <person name="Rozas J."/>
            <person name="Rubenfield M.J."/>
            <person name="Ruiz A."/>
            <person name="Russo S."/>
            <person name="Salzberg S.L."/>
            <person name="Sanchez-Gracia A."/>
            <person name="Saranga D.J."/>
            <person name="Sato H."/>
            <person name="Schaeffer S.W."/>
            <person name="Schatz M.C."/>
            <person name="Schlenke T."/>
            <person name="Schwartz R."/>
            <person name="Segarra C."/>
            <person name="Singh R.S."/>
            <person name="Sirot L."/>
            <person name="Sirota M."/>
            <person name="Sisneros N.B."/>
            <person name="Smith C.D."/>
            <person name="Smith T.F."/>
            <person name="Spieth J."/>
            <person name="Stage D.E."/>
            <person name="Stark A."/>
            <person name="Stephan W."/>
            <person name="Strausberg R.L."/>
            <person name="Strempel S."/>
            <person name="Sturgill D."/>
            <person name="Sutton G."/>
            <person name="Sutton G.G."/>
            <person name="Tao W."/>
            <person name="Teichmann S."/>
            <person name="Tobari Y.N."/>
            <person name="Tomimura Y."/>
            <person name="Tsolas J.M."/>
            <person name="Valente V.L."/>
            <person name="Venter E."/>
            <person name="Venter J.C."/>
            <person name="Vicario S."/>
            <person name="Vieira F.G."/>
            <person name="Vilella A.J."/>
            <person name="Villasante A."/>
            <person name="Walenz B."/>
            <person name="Wang J."/>
            <person name="Wasserman M."/>
            <person name="Watts T."/>
            <person name="Wilson D."/>
            <person name="Wilson R.K."/>
            <person name="Wing R.A."/>
            <person name="Wolfner M.F."/>
            <person name="Wong A."/>
            <person name="Wong G.K."/>
            <person name="Wu C.I."/>
            <person name="Wu G."/>
            <person name="Yamamoto D."/>
            <person name="Yang H.P."/>
            <person name="Yang S.P."/>
            <person name="Yorke J.A."/>
            <person name="Yoshida K."/>
            <person name="Zdobnov E."/>
            <person name="Zhang P."/>
            <person name="Zhang Y."/>
            <person name="Zimin A.V."/>
            <person name="Baldwin J."/>
            <person name="Abdouelleil A."/>
            <person name="Abdulkadir J."/>
            <person name="Abebe A."/>
            <person name="Abera B."/>
            <person name="Abreu J."/>
            <person name="Acer S.C."/>
            <person name="Aftuck L."/>
            <person name="Alexander A."/>
            <person name="An P."/>
            <person name="Anderson E."/>
            <person name="Anderson S."/>
            <person name="Arachi H."/>
            <person name="Azer M."/>
            <person name="Bachantsang P."/>
            <person name="Barry A."/>
            <person name="Bayul T."/>
            <person name="Berlin A."/>
            <person name="Bessette D."/>
            <person name="Bloom T."/>
            <person name="Blye J."/>
            <person name="Boguslavskiy L."/>
            <person name="Bonnet C."/>
            <person name="Boukhgalter B."/>
            <person name="Bourzgui I."/>
            <person name="Brown A."/>
            <person name="Cahill P."/>
            <person name="Channer S."/>
            <person name="Cheshatsang Y."/>
            <person name="Chuda L."/>
            <person name="Citroen M."/>
            <person name="Collymore A."/>
            <person name="Cooke P."/>
            <person name="Costello M."/>
            <person name="D'Aco K."/>
            <person name="Daza R."/>
            <person name="De Haan G."/>
            <person name="DeGray S."/>
            <person name="DeMaso C."/>
            <person name="Dhargay N."/>
            <person name="Dooley K."/>
            <person name="Dooley E."/>
            <person name="Doricent M."/>
            <person name="Dorje P."/>
            <person name="Dorjee K."/>
            <person name="Dupes A."/>
            <person name="Elong R."/>
            <person name="Falk J."/>
            <person name="Farina A."/>
            <person name="Faro S."/>
            <person name="Ferguson D."/>
            <person name="Fisher S."/>
            <person name="Foley C.D."/>
            <person name="Franke A."/>
            <person name="Friedrich D."/>
            <person name="Gadbois L."/>
            <person name="Gearin G."/>
            <person name="Gearin C.R."/>
            <person name="Giannoukos G."/>
            <person name="Goode T."/>
            <person name="Graham J."/>
            <person name="Grandbois E."/>
            <person name="Grewal S."/>
            <person name="Gyaltsen K."/>
            <person name="Hafez N."/>
            <person name="Hagos B."/>
            <person name="Hall J."/>
            <person name="Henson C."/>
            <person name="Hollinger A."/>
            <person name="Honan T."/>
            <person name="Huard M.D."/>
            <person name="Hughes L."/>
            <person name="Hurhula B."/>
            <person name="Husby M.E."/>
            <person name="Kamat A."/>
            <person name="Kanga B."/>
            <person name="Kashin S."/>
            <person name="Khazanovich D."/>
            <person name="Kisner P."/>
            <person name="Lance K."/>
            <person name="Lara M."/>
            <person name="Lee W."/>
            <person name="Lennon N."/>
            <person name="Letendre F."/>
            <person name="LeVine R."/>
            <person name="Lipovsky A."/>
            <person name="Liu X."/>
            <person name="Liu J."/>
            <person name="Liu S."/>
            <person name="Lokyitsang T."/>
            <person name="Lokyitsang Y."/>
            <person name="Lubonja R."/>
            <person name="Lui A."/>
            <person name="MacDonald P."/>
            <person name="Magnisalis V."/>
            <person name="Maru K."/>
            <person name="Matthews C."/>
            <person name="McCusker W."/>
            <person name="McDonough S."/>
            <person name="Mehta T."/>
            <person name="Meldrim J."/>
            <person name="Meneus L."/>
            <person name="Mihai O."/>
            <person name="Mihalev A."/>
            <person name="Mihova T."/>
            <person name="Mittelman R."/>
            <person name="Mlenga V."/>
            <person name="Montmayeur A."/>
            <person name="Mulrain L."/>
            <person name="Navidi A."/>
            <person name="Naylor J."/>
            <person name="Negash T."/>
            <person name="Nguyen T."/>
            <person name="Nguyen N."/>
            <person name="Nicol R."/>
            <person name="Norbu C."/>
            <person name="Norbu N."/>
            <person name="Novod N."/>
            <person name="O'Neill B."/>
            <person name="Osman S."/>
            <person name="Markiewicz E."/>
            <person name="Oyono O.L."/>
            <person name="Patti C."/>
            <person name="Phunkhang P."/>
            <person name="Pierre F."/>
            <person name="Priest M."/>
            <person name="Raghuraman S."/>
            <person name="Rege F."/>
            <person name="Reyes R."/>
            <person name="Rise C."/>
            <person name="Rogov P."/>
            <person name="Ross K."/>
            <person name="Ryan E."/>
            <person name="Settipalli S."/>
            <person name="Shea T."/>
            <person name="Sherpa N."/>
            <person name="Shi L."/>
            <person name="Shih D."/>
            <person name="Sparrow T."/>
            <person name="Spaulding J."/>
            <person name="Stalker J."/>
            <person name="Stange-Thomann N."/>
            <person name="Stavropoulos S."/>
            <person name="Stone C."/>
            <person name="Strader C."/>
            <person name="Tesfaye S."/>
            <person name="Thomson T."/>
            <person name="Thoulutsang Y."/>
            <person name="Thoulutsang D."/>
            <person name="Topham K."/>
            <person name="Topping I."/>
            <person name="Tsamla T."/>
            <person name="Vassiliev H."/>
            <person name="Vo A."/>
            <person name="Wangchuk T."/>
            <person name="Wangdi T."/>
            <person name="Weiand M."/>
            <person name="Wilkinson J."/>
            <person name="Wilson A."/>
            <person name="Yadav S."/>
            <person name="Young G."/>
            <person name="Yu Q."/>
            <person name="Zembek L."/>
            <person name="Zhong D."/>
            <person name="Zimmer A."/>
            <person name="Zwirko Z."/>
            <person name="Jaffe D.B."/>
            <person name="Alvarez P."/>
            <person name="Brockman W."/>
            <person name="Butler J."/>
            <person name="Chin C."/>
            <person name="Gnerre S."/>
            <person name="Grabherr M."/>
            <person name="Kleber M."/>
            <person name="Mauceli E."/>
            <person name="MacCallum I."/>
        </authorList>
    </citation>
    <scope>NUCLEOTIDE SEQUENCE [LARGE SCALE GENOMIC DNA]</scope>
    <source>
        <strain evidence="4">Tucson 14024-0371.13</strain>
    </source>
</reference>
<dbReference type="GO" id="GO:0020037">
    <property type="term" value="F:heme binding"/>
    <property type="evidence" value="ECO:0007669"/>
    <property type="project" value="InterPro"/>
</dbReference>
<protein>
    <recommendedName>
        <fullName evidence="2">Globin domain-containing protein</fullName>
    </recommendedName>
</protein>
<dbReference type="KEGG" id="dan:6499154"/>
<dbReference type="Pfam" id="PF00042">
    <property type="entry name" value="Globin"/>
    <property type="match status" value="1"/>
</dbReference>
<dbReference type="GO" id="GO:0019825">
    <property type="term" value="F:oxygen binding"/>
    <property type="evidence" value="ECO:0007669"/>
    <property type="project" value="InterPro"/>
</dbReference>
<feature type="domain" description="Globin" evidence="2">
    <location>
        <begin position="74"/>
        <end position="184"/>
    </location>
</feature>
<dbReference type="Proteomes" id="UP000007801">
    <property type="component" value="Unassembled WGS sequence"/>
</dbReference>
<dbReference type="OrthoDB" id="7751476at2759"/>
<keyword evidence="1" id="KW-0813">Transport</keyword>
<dbReference type="CDD" id="cd01040">
    <property type="entry name" value="Mb-like"/>
    <property type="match status" value="1"/>
</dbReference>
<dbReference type="InParanoid" id="B3LWC8"/>
<keyword evidence="1" id="KW-0408">Iron</keyword>
<dbReference type="InterPro" id="IPR009050">
    <property type="entry name" value="Globin-like_sf"/>
</dbReference>
<dbReference type="GeneID" id="6499154"/>
<keyword evidence="1" id="KW-0479">Metal-binding</keyword>
<keyword evidence="1" id="KW-0349">Heme</keyword>
<keyword evidence="1" id="KW-0561">Oxygen transport</keyword>
<evidence type="ECO:0000313" key="3">
    <source>
        <dbReference type="EMBL" id="EDV43761.2"/>
    </source>
</evidence>
<keyword evidence="4" id="KW-1185">Reference proteome</keyword>
<dbReference type="AlphaFoldDB" id="B3LWC8"/>
<dbReference type="STRING" id="7217.B3LWC8"/>
<dbReference type="HOGENOM" id="CLU_1246521_0_0_1"/>
<name>B3LWC8_DROAN</name>
<evidence type="ECO:0000256" key="1">
    <source>
        <dbReference type="RuleBase" id="RU000356"/>
    </source>
</evidence>
<dbReference type="Gene3D" id="1.10.490.10">
    <property type="entry name" value="Globins"/>
    <property type="match status" value="1"/>
</dbReference>
<dbReference type="FunCoup" id="B3LWC8">
    <property type="interactions" value="5"/>
</dbReference>
<proteinExistence type="inferred from homology"/>
<organism evidence="3 4">
    <name type="scientific">Drosophila ananassae</name>
    <name type="common">Fruit fly</name>
    <dbReference type="NCBI Taxonomy" id="7217"/>
    <lineage>
        <taxon>Eukaryota</taxon>
        <taxon>Metazoa</taxon>
        <taxon>Ecdysozoa</taxon>
        <taxon>Arthropoda</taxon>
        <taxon>Hexapoda</taxon>
        <taxon>Insecta</taxon>
        <taxon>Pterygota</taxon>
        <taxon>Neoptera</taxon>
        <taxon>Endopterygota</taxon>
        <taxon>Diptera</taxon>
        <taxon>Brachycera</taxon>
        <taxon>Muscomorpha</taxon>
        <taxon>Ephydroidea</taxon>
        <taxon>Drosophilidae</taxon>
        <taxon>Drosophila</taxon>
        <taxon>Sophophora</taxon>
    </lineage>
</organism>
<accession>B3LWC8</accession>
<dbReference type="SUPFAM" id="SSF46458">
    <property type="entry name" value="Globin-like"/>
    <property type="match status" value="1"/>
</dbReference>
<gene>
    <name evidence="3" type="primary">Dana\GF16358</name>
    <name evidence="3" type="synonym">dana_GLEANR_17628</name>
    <name evidence="3" type="ORF">GF16358</name>
</gene>
<dbReference type="eggNOG" id="ENOG502TB9X">
    <property type="taxonomic scope" value="Eukaryota"/>
</dbReference>
<comment type="similarity">
    <text evidence="1">Belongs to the globin family.</text>
</comment>
<sequence length="223" mass="25329">MSVISDKKNSLIVPSNASLVERKHVDLPVYPKPLPERDISFKIDENGFTCVEKAALRNAWRLIEPFQRRFGKDNFYNFLTTHQDLIHNFRLDPRSSDSPINLSKLHGHALAMMKLLARLVQTLDINLQFRLALDENLPAHLRRGIDPSYMKMLATALKRYILESSVIQNHNSSTLTSALTQLVSIIGDFAVVEEARKRAMSTALRPSAFADMQSNTKESLIEK</sequence>
<evidence type="ECO:0000313" key="4">
    <source>
        <dbReference type="Proteomes" id="UP000007801"/>
    </source>
</evidence>
<dbReference type="InterPro" id="IPR000971">
    <property type="entry name" value="Globin"/>
</dbReference>
<dbReference type="SMR" id="B3LWC8"/>
<dbReference type="InterPro" id="IPR044399">
    <property type="entry name" value="Mb-like_M"/>
</dbReference>
<dbReference type="InterPro" id="IPR012292">
    <property type="entry name" value="Globin/Proto"/>
</dbReference>